<feature type="transmembrane region" description="Helical" evidence="1">
    <location>
        <begin position="12"/>
        <end position="31"/>
    </location>
</feature>
<gene>
    <name evidence="2" type="ORF">A3D72_02625</name>
</gene>
<feature type="transmembrane region" description="Helical" evidence="1">
    <location>
        <begin position="94"/>
        <end position="111"/>
    </location>
</feature>
<evidence type="ECO:0000313" key="3">
    <source>
        <dbReference type="Proteomes" id="UP000176303"/>
    </source>
</evidence>
<dbReference type="AlphaFoldDB" id="A0A1F7U8M9"/>
<dbReference type="Proteomes" id="UP000176303">
    <property type="component" value="Unassembled WGS sequence"/>
</dbReference>
<keyword evidence="1" id="KW-0472">Membrane</keyword>
<reference evidence="2 3" key="1">
    <citation type="journal article" date="2016" name="Nat. Commun.">
        <title>Thousands of microbial genomes shed light on interconnected biogeochemical processes in an aquifer system.</title>
        <authorList>
            <person name="Anantharaman K."/>
            <person name="Brown C.T."/>
            <person name="Hug L.A."/>
            <person name="Sharon I."/>
            <person name="Castelle C.J."/>
            <person name="Probst A.J."/>
            <person name="Thomas B.C."/>
            <person name="Singh A."/>
            <person name="Wilkins M.J."/>
            <person name="Karaoz U."/>
            <person name="Brodie E.L."/>
            <person name="Williams K.H."/>
            <person name="Hubbard S.S."/>
            <person name="Banfield J.F."/>
        </authorList>
    </citation>
    <scope>NUCLEOTIDE SEQUENCE [LARGE SCALE GENOMIC DNA]</scope>
</reference>
<accession>A0A1F7U8M9</accession>
<proteinExistence type="predicted"/>
<organism evidence="2 3">
    <name type="scientific">Candidatus Uhrbacteria bacterium RIFCSPHIGHO2_02_FULL_57_19</name>
    <dbReference type="NCBI Taxonomy" id="1802391"/>
    <lineage>
        <taxon>Bacteria</taxon>
        <taxon>Candidatus Uhriibacteriota</taxon>
    </lineage>
</organism>
<keyword evidence="1" id="KW-0812">Transmembrane</keyword>
<feature type="transmembrane region" description="Helical" evidence="1">
    <location>
        <begin position="43"/>
        <end position="64"/>
    </location>
</feature>
<dbReference type="EMBL" id="MGDZ01000008">
    <property type="protein sequence ID" value="OGL74074.1"/>
    <property type="molecule type" value="Genomic_DNA"/>
</dbReference>
<keyword evidence="1" id="KW-1133">Transmembrane helix</keyword>
<name>A0A1F7U8M9_9BACT</name>
<sequence length="154" mass="16608">MVLPIEAQAIIHGFLGTVVLMSFSGAFAELVGLSKAGIRRVRIGVTAMFAATVLTVTTGIILYIPYRAAGGPRSEILAGPIPWVHTILFELKEYAGVYAAIILLMAVILVSRHGDQILAERRFRLSTAWILVLSMLVVLLTYGLGAYVTKIAPL</sequence>
<evidence type="ECO:0000256" key="1">
    <source>
        <dbReference type="SAM" id="Phobius"/>
    </source>
</evidence>
<protein>
    <submittedName>
        <fullName evidence="2">Uncharacterized protein</fullName>
    </submittedName>
</protein>
<evidence type="ECO:0000313" key="2">
    <source>
        <dbReference type="EMBL" id="OGL74074.1"/>
    </source>
</evidence>
<comment type="caution">
    <text evidence="2">The sequence shown here is derived from an EMBL/GenBank/DDBJ whole genome shotgun (WGS) entry which is preliminary data.</text>
</comment>
<dbReference type="STRING" id="1802391.A3D72_02625"/>
<feature type="transmembrane region" description="Helical" evidence="1">
    <location>
        <begin position="123"/>
        <end position="148"/>
    </location>
</feature>